<dbReference type="Proteomes" id="UP001601288">
    <property type="component" value="Unassembled WGS sequence"/>
</dbReference>
<dbReference type="EMBL" id="JBIAFP010000007">
    <property type="protein sequence ID" value="MFE9225848.1"/>
    <property type="molecule type" value="Genomic_DNA"/>
</dbReference>
<evidence type="ECO:0000256" key="1">
    <source>
        <dbReference type="SAM" id="MobiDB-lite"/>
    </source>
</evidence>
<accession>A0ABW6LBM7</accession>
<gene>
    <name evidence="2" type="ORF">ACFYM3_14665</name>
</gene>
<protein>
    <recommendedName>
        <fullName evidence="4">Zinc-finger domain-containing protein</fullName>
    </recommendedName>
</protein>
<proteinExistence type="predicted"/>
<comment type="caution">
    <text evidence="2">The sequence shown here is derived from an EMBL/GenBank/DDBJ whole genome shotgun (WGS) entry which is preliminary data.</text>
</comment>
<evidence type="ECO:0000313" key="2">
    <source>
        <dbReference type="EMBL" id="MFE9225848.1"/>
    </source>
</evidence>
<evidence type="ECO:0000313" key="3">
    <source>
        <dbReference type="Proteomes" id="UP001601288"/>
    </source>
</evidence>
<feature type="region of interest" description="Disordered" evidence="1">
    <location>
        <begin position="72"/>
        <end position="95"/>
    </location>
</feature>
<evidence type="ECO:0008006" key="4">
    <source>
        <dbReference type="Google" id="ProtNLM"/>
    </source>
</evidence>
<name>A0ABW6LBM7_9ACTN</name>
<dbReference type="RefSeq" id="WP_358286415.1">
    <property type="nucleotide sequence ID" value="NZ_JBEYGJ010000026.1"/>
</dbReference>
<organism evidence="2 3">
    <name type="scientific">Streptomyces massasporeus</name>
    <dbReference type="NCBI Taxonomy" id="67324"/>
    <lineage>
        <taxon>Bacteria</taxon>
        <taxon>Bacillati</taxon>
        <taxon>Actinomycetota</taxon>
        <taxon>Actinomycetes</taxon>
        <taxon>Kitasatosporales</taxon>
        <taxon>Streptomycetaceae</taxon>
        <taxon>Streptomyces</taxon>
    </lineage>
</organism>
<reference evidence="2 3" key="1">
    <citation type="submission" date="2024-10" db="EMBL/GenBank/DDBJ databases">
        <title>The Natural Products Discovery Center: Release of the First 8490 Sequenced Strains for Exploring Actinobacteria Biosynthetic Diversity.</title>
        <authorList>
            <person name="Kalkreuter E."/>
            <person name="Kautsar S.A."/>
            <person name="Yang D."/>
            <person name="Bader C.D."/>
            <person name="Teijaro C.N."/>
            <person name="Fluegel L."/>
            <person name="Davis C.M."/>
            <person name="Simpson J.R."/>
            <person name="Lauterbach L."/>
            <person name="Steele A.D."/>
            <person name="Gui C."/>
            <person name="Meng S."/>
            <person name="Li G."/>
            <person name="Viehrig K."/>
            <person name="Ye F."/>
            <person name="Su P."/>
            <person name="Kiefer A.F."/>
            <person name="Nichols A."/>
            <person name="Cepeda A.J."/>
            <person name="Yan W."/>
            <person name="Fan B."/>
            <person name="Jiang Y."/>
            <person name="Adhikari A."/>
            <person name="Zheng C.-J."/>
            <person name="Schuster L."/>
            <person name="Cowan T.M."/>
            <person name="Smanski M.J."/>
            <person name="Chevrette M.G."/>
            <person name="De Carvalho L.P.S."/>
            <person name="Shen B."/>
        </authorList>
    </citation>
    <scope>NUCLEOTIDE SEQUENCE [LARGE SCALE GENOMIC DNA]</scope>
    <source>
        <strain evidence="2 3">NPDC007066</strain>
    </source>
</reference>
<keyword evidence="3" id="KW-1185">Reference proteome</keyword>
<sequence>MAHVESAHLLELALGNAAPGDDDAEALRHVEHCDLCRDELGMLIRLVTAARAAKAVDLPIPPPEHIWLRITREVSRGRGTPPPQGRPRPDAAPGS</sequence>